<comment type="caution">
    <text evidence="7">The sequence shown here is derived from an EMBL/GenBank/DDBJ whole genome shotgun (WGS) entry which is preliminary data.</text>
</comment>
<dbReference type="GO" id="GO:0003677">
    <property type="term" value="F:DNA binding"/>
    <property type="evidence" value="ECO:0007669"/>
    <property type="project" value="InterPro"/>
</dbReference>
<proteinExistence type="inferred from homology"/>
<feature type="domain" description="RNA polymerase sigma factor 70 region 4 type 2" evidence="6">
    <location>
        <begin position="151"/>
        <end position="196"/>
    </location>
</feature>
<dbReference type="SUPFAM" id="SSF88946">
    <property type="entry name" value="Sigma2 domain of RNA polymerase sigma factors"/>
    <property type="match status" value="1"/>
</dbReference>
<gene>
    <name evidence="7" type="ORF">GGR21_000701</name>
</gene>
<reference evidence="7 8" key="1">
    <citation type="submission" date="2020-08" db="EMBL/GenBank/DDBJ databases">
        <title>Genomic Encyclopedia of Type Strains, Phase IV (KMG-IV): sequencing the most valuable type-strain genomes for metagenomic binning, comparative biology and taxonomic classification.</title>
        <authorList>
            <person name="Goeker M."/>
        </authorList>
    </citation>
    <scope>NUCLEOTIDE SEQUENCE [LARGE SCALE GENOMIC DNA]</scope>
    <source>
        <strain evidence="7 8">DSM 104969</strain>
    </source>
</reference>
<evidence type="ECO:0000256" key="4">
    <source>
        <dbReference type="ARBA" id="ARBA00023163"/>
    </source>
</evidence>
<dbReference type="RefSeq" id="WP_183305757.1">
    <property type="nucleotide sequence ID" value="NZ_JACIEP010000002.1"/>
</dbReference>
<comment type="similarity">
    <text evidence="1">Belongs to the sigma-70 factor family. ECF subfamily.</text>
</comment>
<dbReference type="GO" id="GO:0016987">
    <property type="term" value="F:sigma factor activity"/>
    <property type="evidence" value="ECO:0007669"/>
    <property type="project" value="UniProtKB-KW"/>
</dbReference>
<accession>A0A840CMR8</accession>
<keyword evidence="8" id="KW-1185">Reference proteome</keyword>
<dbReference type="Pfam" id="PF08281">
    <property type="entry name" value="Sigma70_r4_2"/>
    <property type="match status" value="1"/>
</dbReference>
<dbReference type="PANTHER" id="PTHR43133:SF46">
    <property type="entry name" value="RNA POLYMERASE SIGMA-70 FACTOR ECF SUBFAMILY"/>
    <property type="match status" value="1"/>
</dbReference>
<dbReference type="Gene3D" id="1.10.1740.10">
    <property type="match status" value="1"/>
</dbReference>
<evidence type="ECO:0000259" key="6">
    <source>
        <dbReference type="Pfam" id="PF08281"/>
    </source>
</evidence>
<dbReference type="PANTHER" id="PTHR43133">
    <property type="entry name" value="RNA POLYMERASE ECF-TYPE SIGMA FACTO"/>
    <property type="match status" value="1"/>
</dbReference>
<keyword evidence="4" id="KW-0804">Transcription</keyword>
<evidence type="ECO:0000259" key="5">
    <source>
        <dbReference type="Pfam" id="PF04542"/>
    </source>
</evidence>
<evidence type="ECO:0000256" key="1">
    <source>
        <dbReference type="ARBA" id="ARBA00010641"/>
    </source>
</evidence>
<dbReference type="InterPro" id="IPR013324">
    <property type="entry name" value="RNA_pol_sigma_r3/r4-like"/>
</dbReference>
<dbReference type="NCBIfam" id="TIGR02937">
    <property type="entry name" value="sigma70-ECF"/>
    <property type="match status" value="1"/>
</dbReference>
<keyword evidence="2" id="KW-0805">Transcription regulation</keyword>
<evidence type="ECO:0000256" key="3">
    <source>
        <dbReference type="ARBA" id="ARBA00023082"/>
    </source>
</evidence>
<name>A0A840CMR8_9BACT</name>
<dbReference type="InterPro" id="IPR039425">
    <property type="entry name" value="RNA_pol_sigma-70-like"/>
</dbReference>
<dbReference type="InterPro" id="IPR013249">
    <property type="entry name" value="RNA_pol_sigma70_r4_t2"/>
</dbReference>
<dbReference type="SUPFAM" id="SSF88659">
    <property type="entry name" value="Sigma3 and sigma4 domains of RNA polymerase sigma factors"/>
    <property type="match status" value="1"/>
</dbReference>
<organism evidence="7 8">
    <name type="scientific">Dysgonomonas hofstadii</name>
    <dbReference type="NCBI Taxonomy" id="637886"/>
    <lineage>
        <taxon>Bacteria</taxon>
        <taxon>Pseudomonadati</taxon>
        <taxon>Bacteroidota</taxon>
        <taxon>Bacteroidia</taxon>
        <taxon>Bacteroidales</taxon>
        <taxon>Dysgonomonadaceae</taxon>
        <taxon>Dysgonomonas</taxon>
    </lineage>
</organism>
<dbReference type="InterPro" id="IPR014284">
    <property type="entry name" value="RNA_pol_sigma-70_dom"/>
</dbReference>
<dbReference type="Proteomes" id="UP000555103">
    <property type="component" value="Unassembled WGS sequence"/>
</dbReference>
<evidence type="ECO:0000313" key="7">
    <source>
        <dbReference type="EMBL" id="MBB4034814.1"/>
    </source>
</evidence>
<dbReference type="InterPro" id="IPR013325">
    <property type="entry name" value="RNA_pol_sigma_r2"/>
</dbReference>
<feature type="domain" description="RNA polymerase sigma-70 region 2" evidence="5">
    <location>
        <begin position="45"/>
        <end position="111"/>
    </location>
</feature>
<keyword evidence="3" id="KW-0731">Sigma factor</keyword>
<dbReference type="Pfam" id="PF04542">
    <property type="entry name" value="Sigma70_r2"/>
    <property type="match status" value="1"/>
</dbReference>
<evidence type="ECO:0000256" key="2">
    <source>
        <dbReference type="ARBA" id="ARBA00023015"/>
    </source>
</evidence>
<sequence length="228" mass="27298">MKKYQECNIIETRGIYFCREKLRKMTDLKLLQRISKKDDKAFRVLYERYEKLFYNWTFSRLNNYDVACDVTQNFWISIWSASEEIQTDTNDSAKNYLLRRLTYRILKQLQRDMQRIEIPDEVLIEQGFTNLSYTHINEEIDVKEILIFIDGILQKMPLLTRRIYQLRHIENQTVKQVAEELSVSEKTVRNGLSSALSSVRKELTIHYAINNSENLKLLLPILLLFMEQ</sequence>
<dbReference type="AlphaFoldDB" id="A0A840CMR8"/>
<evidence type="ECO:0000313" key="8">
    <source>
        <dbReference type="Proteomes" id="UP000555103"/>
    </source>
</evidence>
<dbReference type="InterPro" id="IPR036388">
    <property type="entry name" value="WH-like_DNA-bd_sf"/>
</dbReference>
<dbReference type="GO" id="GO:0006352">
    <property type="term" value="P:DNA-templated transcription initiation"/>
    <property type="evidence" value="ECO:0007669"/>
    <property type="project" value="InterPro"/>
</dbReference>
<dbReference type="Gene3D" id="1.10.10.10">
    <property type="entry name" value="Winged helix-like DNA-binding domain superfamily/Winged helix DNA-binding domain"/>
    <property type="match status" value="1"/>
</dbReference>
<protein>
    <submittedName>
        <fullName evidence="7">RNA polymerase sigma-70 factor (ECF subfamily)</fullName>
    </submittedName>
</protein>
<dbReference type="InterPro" id="IPR007627">
    <property type="entry name" value="RNA_pol_sigma70_r2"/>
</dbReference>
<dbReference type="EMBL" id="JACIEP010000002">
    <property type="protein sequence ID" value="MBB4034814.1"/>
    <property type="molecule type" value="Genomic_DNA"/>
</dbReference>